<dbReference type="WBParaSite" id="ALUE_0000126501-mRNA-1">
    <property type="protein sequence ID" value="ALUE_0000126501-mRNA-1"/>
    <property type="gene ID" value="ALUE_0000126501"/>
</dbReference>
<keyword evidence="1" id="KW-1185">Reference proteome</keyword>
<dbReference type="AlphaFoldDB" id="A0A0M3HIC0"/>
<accession>A0A0M3HIC0</accession>
<name>A0A0M3HIC0_ASCLU</name>
<evidence type="ECO:0000313" key="2">
    <source>
        <dbReference type="WBParaSite" id="ALUE_0000126501-mRNA-1"/>
    </source>
</evidence>
<proteinExistence type="predicted"/>
<sequence length="46" mass="5407">MFEYSLARRHAAVASDGYESELAYQIFWIENSIRGIQIFMNILHSK</sequence>
<reference evidence="2" key="1">
    <citation type="submission" date="2017-02" db="UniProtKB">
        <authorList>
            <consortium name="WormBaseParasite"/>
        </authorList>
    </citation>
    <scope>IDENTIFICATION</scope>
</reference>
<dbReference type="Proteomes" id="UP000036681">
    <property type="component" value="Unplaced"/>
</dbReference>
<organism evidence="1 2">
    <name type="scientific">Ascaris lumbricoides</name>
    <name type="common">Giant roundworm</name>
    <dbReference type="NCBI Taxonomy" id="6252"/>
    <lineage>
        <taxon>Eukaryota</taxon>
        <taxon>Metazoa</taxon>
        <taxon>Ecdysozoa</taxon>
        <taxon>Nematoda</taxon>
        <taxon>Chromadorea</taxon>
        <taxon>Rhabditida</taxon>
        <taxon>Spirurina</taxon>
        <taxon>Ascaridomorpha</taxon>
        <taxon>Ascaridoidea</taxon>
        <taxon>Ascarididae</taxon>
        <taxon>Ascaris</taxon>
    </lineage>
</organism>
<evidence type="ECO:0000313" key="1">
    <source>
        <dbReference type="Proteomes" id="UP000036681"/>
    </source>
</evidence>
<protein>
    <submittedName>
        <fullName evidence="2">Transcriptional regulator</fullName>
    </submittedName>
</protein>